<protein>
    <recommendedName>
        <fullName evidence="5">AAA ATPase AAA+ lid domain-containing protein</fullName>
    </recommendedName>
</protein>
<gene>
    <name evidence="3" type="ORF">Zmor_008637</name>
</gene>
<dbReference type="EMBL" id="JALNTZ010002044">
    <property type="protein sequence ID" value="KAJ3620927.1"/>
    <property type="molecule type" value="Genomic_DNA"/>
</dbReference>
<dbReference type="Pfam" id="PF00004">
    <property type="entry name" value="AAA"/>
    <property type="match status" value="1"/>
</dbReference>
<evidence type="ECO:0000313" key="3">
    <source>
        <dbReference type="EMBL" id="KAJ3620927.1"/>
    </source>
</evidence>
<dbReference type="PANTHER" id="PTHR23077">
    <property type="entry name" value="AAA-FAMILY ATPASE"/>
    <property type="match status" value="1"/>
</dbReference>
<dbReference type="Pfam" id="PF17862">
    <property type="entry name" value="AAA_lid_3"/>
    <property type="match status" value="1"/>
</dbReference>
<accession>A0AA38LZ90</accession>
<proteinExistence type="predicted"/>
<dbReference type="AlphaFoldDB" id="A0AA38LZ90"/>
<evidence type="ECO:0008006" key="5">
    <source>
        <dbReference type="Google" id="ProtNLM"/>
    </source>
</evidence>
<organism evidence="3 4">
    <name type="scientific">Zophobas morio</name>
    <dbReference type="NCBI Taxonomy" id="2755281"/>
    <lineage>
        <taxon>Eukaryota</taxon>
        <taxon>Metazoa</taxon>
        <taxon>Ecdysozoa</taxon>
        <taxon>Arthropoda</taxon>
        <taxon>Hexapoda</taxon>
        <taxon>Insecta</taxon>
        <taxon>Pterygota</taxon>
        <taxon>Neoptera</taxon>
        <taxon>Endopterygota</taxon>
        <taxon>Coleoptera</taxon>
        <taxon>Polyphaga</taxon>
        <taxon>Cucujiformia</taxon>
        <taxon>Tenebrionidae</taxon>
        <taxon>Zophobas</taxon>
    </lineage>
</organism>
<feature type="domain" description="ATPase AAA-type core" evidence="1">
    <location>
        <begin position="12"/>
        <end position="44"/>
    </location>
</feature>
<sequence length="126" mass="13921">MDGIFGNSVAPESVLVVATTDRPEVLDPALLRPGRLEVHIEVPLPDKRARGEILEAKLLHTPSNLTLDIFREAVDATAGCSGADLENLCREAVMTGLREDIHMPALEDCHMRTSLEELRRRLQASR</sequence>
<dbReference type="InterPro" id="IPR027417">
    <property type="entry name" value="P-loop_NTPase"/>
</dbReference>
<reference evidence="3" key="1">
    <citation type="journal article" date="2023" name="G3 (Bethesda)">
        <title>Whole genome assemblies of Zophobas morio and Tenebrio molitor.</title>
        <authorList>
            <person name="Kaur S."/>
            <person name="Stinson S.A."/>
            <person name="diCenzo G.C."/>
        </authorList>
    </citation>
    <scope>NUCLEOTIDE SEQUENCE</scope>
    <source>
        <strain evidence="3">QUZm001</strain>
    </source>
</reference>
<dbReference type="GO" id="GO:0005524">
    <property type="term" value="F:ATP binding"/>
    <property type="evidence" value="ECO:0007669"/>
    <property type="project" value="InterPro"/>
</dbReference>
<dbReference type="InterPro" id="IPR041569">
    <property type="entry name" value="AAA_lid_3"/>
</dbReference>
<name>A0AA38LZ90_9CUCU</name>
<dbReference type="Proteomes" id="UP001168821">
    <property type="component" value="Unassembled WGS sequence"/>
</dbReference>
<feature type="domain" description="AAA ATPase AAA+ lid" evidence="2">
    <location>
        <begin position="74"/>
        <end position="103"/>
    </location>
</feature>
<dbReference type="SUPFAM" id="SSF52540">
    <property type="entry name" value="P-loop containing nucleoside triphosphate hydrolases"/>
    <property type="match status" value="1"/>
</dbReference>
<dbReference type="Gene3D" id="1.10.8.60">
    <property type="match status" value="1"/>
</dbReference>
<dbReference type="InterPro" id="IPR050168">
    <property type="entry name" value="AAA_ATPase_domain"/>
</dbReference>
<keyword evidence="4" id="KW-1185">Reference proteome</keyword>
<evidence type="ECO:0000313" key="4">
    <source>
        <dbReference type="Proteomes" id="UP001168821"/>
    </source>
</evidence>
<dbReference type="GO" id="GO:0016887">
    <property type="term" value="F:ATP hydrolysis activity"/>
    <property type="evidence" value="ECO:0007669"/>
    <property type="project" value="InterPro"/>
</dbReference>
<evidence type="ECO:0000259" key="1">
    <source>
        <dbReference type="Pfam" id="PF00004"/>
    </source>
</evidence>
<evidence type="ECO:0000259" key="2">
    <source>
        <dbReference type="Pfam" id="PF17862"/>
    </source>
</evidence>
<comment type="caution">
    <text evidence="3">The sequence shown here is derived from an EMBL/GenBank/DDBJ whole genome shotgun (WGS) entry which is preliminary data.</text>
</comment>
<dbReference type="Gene3D" id="3.40.50.300">
    <property type="entry name" value="P-loop containing nucleotide triphosphate hydrolases"/>
    <property type="match status" value="1"/>
</dbReference>
<dbReference type="InterPro" id="IPR003959">
    <property type="entry name" value="ATPase_AAA_core"/>
</dbReference>